<keyword evidence="2" id="KW-1185">Reference proteome</keyword>
<gene>
    <name evidence="1" type="ORF">ACFSR9_04730</name>
</gene>
<dbReference type="RefSeq" id="WP_386843528.1">
    <property type="nucleotide sequence ID" value="NZ_JBHUMK010000014.1"/>
</dbReference>
<evidence type="ECO:0000313" key="1">
    <source>
        <dbReference type="EMBL" id="MFD2608745.1"/>
    </source>
</evidence>
<dbReference type="EMBL" id="JBHUMK010000014">
    <property type="protein sequence ID" value="MFD2608745.1"/>
    <property type="molecule type" value="Genomic_DNA"/>
</dbReference>
<dbReference type="Proteomes" id="UP001597475">
    <property type="component" value="Unassembled WGS sequence"/>
</dbReference>
<reference evidence="2" key="1">
    <citation type="journal article" date="2019" name="Int. J. Syst. Evol. Microbiol.">
        <title>The Global Catalogue of Microorganisms (GCM) 10K type strain sequencing project: providing services to taxonomists for standard genome sequencing and annotation.</title>
        <authorList>
            <consortium name="The Broad Institute Genomics Platform"/>
            <consortium name="The Broad Institute Genome Sequencing Center for Infectious Disease"/>
            <person name="Wu L."/>
            <person name="Ma J."/>
        </authorList>
    </citation>
    <scope>NUCLEOTIDE SEQUENCE [LARGE SCALE GENOMIC DNA]</scope>
    <source>
        <strain evidence="2">KCTC 33842</strain>
    </source>
</reference>
<organism evidence="1 2">
    <name type="scientific">Deinococcus taklimakanensis</name>
    <dbReference type="NCBI Taxonomy" id="536443"/>
    <lineage>
        <taxon>Bacteria</taxon>
        <taxon>Thermotogati</taxon>
        <taxon>Deinococcota</taxon>
        <taxon>Deinococci</taxon>
        <taxon>Deinococcales</taxon>
        <taxon>Deinococcaceae</taxon>
        <taxon>Deinococcus</taxon>
    </lineage>
</organism>
<evidence type="ECO:0000313" key="2">
    <source>
        <dbReference type="Proteomes" id="UP001597475"/>
    </source>
</evidence>
<proteinExistence type="predicted"/>
<protein>
    <submittedName>
        <fullName evidence="1">Uncharacterized protein</fullName>
    </submittedName>
</protein>
<comment type="caution">
    <text evidence="1">The sequence shown here is derived from an EMBL/GenBank/DDBJ whole genome shotgun (WGS) entry which is preliminary data.</text>
</comment>
<name>A0ABW5P0K9_9DEIO</name>
<sequence>MQRAFWLPLSVAARLQQHYSAAEAYATTALRTAGSDQDRAAALLASACARRLSGDAWQSLTAIHEALHLAPTVEAQVARALTWMSLDPAATAPQAARLAGQVTGTLRSRLAWPLVEQALRAGEQEEAGRWLKIASVDPFACEEAILNPQAAAQAGMPTRTPSMNLAVHVHTLDRQGLQHGERFIPVPGDGRLLALLTFLISGGATHWERAADAVLGSGSRTALYGQVRHHLTTVRRLLGHPEAVTSRRGILMLDPQTQWSCDALDTARRHETTSRPWLPAVTGWWVQDLRTQLLGDPS</sequence>
<accession>A0ABW5P0K9</accession>